<dbReference type="Pfam" id="PF13302">
    <property type="entry name" value="Acetyltransf_3"/>
    <property type="match status" value="1"/>
</dbReference>
<dbReference type="PROSITE" id="PS51186">
    <property type="entry name" value="GNAT"/>
    <property type="match status" value="1"/>
</dbReference>
<dbReference type="Gene3D" id="3.40.630.30">
    <property type="match status" value="1"/>
</dbReference>
<sequence length="213" mass="24578">MASSRFARSAYEIKSPRLIVRTATDSDATDFYDLMTNPKNFPFEEPEKDLTIEKLRTRIGRFAEFTAKGKNAFMVVVLRDTNQVIGHGSYNTFESQDPAEFLTDTTLSPGKKYMTDIGAIIDYRYWRKGYGMELVSALVEYAWIEFGCELFRTETGNDNDPWRALMRAMGLADFEGRHKASYDANQDVWVWKFDAGHWKQAKEKMKAEGKWAL</sequence>
<organism evidence="2 3">
    <name type="scientific">Colletotrichum spaethianum</name>
    <dbReference type="NCBI Taxonomy" id="700344"/>
    <lineage>
        <taxon>Eukaryota</taxon>
        <taxon>Fungi</taxon>
        <taxon>Dikarya</taxon>
        <taxon>Ascomycota</taxon>
        <taxon>Pezizomycotina</taxon>
        <taxon>Sordariomycetes</taxon>
        <taxon>Hypocreomycetidae</taxon>
        <taxon>Glomerellales</taxon>
        <taxon>Glomerellaceae</taxon>
        <taxon>Colletotrichum</taxon>
        <taxon>Colletotrichum spaethianum species complex</taxon>
    </lineage>
</organism>
<proteinExistence type="predicted"/>
<dbReference type="GeneID" id="73322499"/>
<dbReference type="InterPro" id="IPR016181">
    <property type="entry name" value="Acyl_CoA_acyltransferase"/>
</dbReference>
<evidence type="ECO:0000259" key="1">
    <source>
        <dbReference type="PROSITE" id="PS51186"/>
    </source>
</evidence>
<dbReference type="PANTHER" id="PTHR43792">
    <property type="entry name" value="GNAT FAMILY, PUTATIVE (AFU_ORTHOLOGUE AFUA_3G00765)-RELATED-RELATED"/>
    <property type="match status" value="1"/>
</dbReference>
<protein>
    <recommendedName>
        <fullName evidence="1">N-acetyltransferase domain-containing protein</fullName>
    </recommendedName>
</protein>
<evidence type="ECO:0000313" key="2">
    <source>
        <dbReference type="EMBL" id="GKT41516.1"/>
    </source>
</evidence>
<dbReference type="SUPFAM" id="SSF55729">
    <property type="entry name" value="Acyl-CoA N-acyltransferases (Nat)"/>
    <property type="match status" value="1"/>
</dbReference>
<evidence type="ECO:0000313" key="3">
    <source>
        <dbReference type="Proteomes" id="UP001055115"/>
    </source>
</evidence>
<comment type="caution">
    <text evidence="2">The sequence shown here is derived from an EMBL/GenBank/DDBJ whole genome shotgun (WGS) entry which is preliminary data.</text>
</comment>
<dbReference type="PANTHER" id="PTHR43792:SF10">
    <property type="entry name" value="N-ACETYLTRANSFERASE DOMAIN-CONTAINING PROTEIN"/>
    <property type="match status" value="1"/>
</dbReference>
<dbReference type="RefSeq" id="XP_049123866.1">
    <property type="nucleotide sequence ID" value="XM_049267909.1"/>
</dbReference>
<dbReference type="InterPro" id="IPR051531">
    <property type="entry name" value="N-acetyltransferase"/>
</dbReference>
<dbReference type="AlphaFoldDB" id="A0AA37L3W6"/>
<feature type="domain" description="N-acetyltransferase" evidence="1">
    <location>
        <begin position="18"/>
        <end position="195"/>
    </location>
</feature>
<dbReference type="GO" id="GO:0016747">
    <property type="term" value="F:acyltransferase activity, transferring groups other than amino-acyl groups"/>
    <property type="evidence" value="ECO:0007669"/>
    <property type="project" value="InterPro"/>
</dbReference>
<accession>A0AA37L3W6</accession>
<reference evidence="2 3" key="1">
    <citation type="submission" date="2022-03" db="EMBL/GenBank/DDBJ databases">
        <title>Genome data of Colletotrichum spp.</title>
        <authorList>
            <person name="Utami Y.D."/>
            <person name="Hiruma K."/>
        </authorList>
    </citation>
    <scope>NUCLEOTIDE SEQUENCE [LARGE SCALE GENOMIC DNA]</scope>
    <source>
        <strain evidence="2 3">MAFF 239500</strain>
    </source>
</reference>
<keyword evidence="3" id="KW-1185">Reference proteome</keyword>
<dbReference type="Proteomes" id="UP001055115">
    <property type="component" value="Unassembled WGS sequence"/>
</dbReference>
<dbReference type="EMBL" id="BQXU01000003">
    <property type="protein sequence ID" value="GKT41516.1"/>
    <property type="molecule type" value="Genomic_DNA"/>
</dbReference>
<gene>
    <name evidence="2" type="ORF">ColSpa_01697</name>
</gene>
<name>A0AA37L3W6_9PEZI</name>
<dbReference type="InterPro" id="IPR000182">
    <property type="entry name" value="GNAT_dom"/>
</dbReference>